<dbReference type="AlphaFoldDB" id="A0AAJ6B4W2"/>
<feature type="transmembrane region" description="Helical" evidence="1">
    <location>
        <begin position="105"/>
        <end position="122"/>
    </location>
</feature>
<evidence type="ECO:0000313" key="2">
    <source>
        <dbReference type="EMBL" id="WEK14827.1"/>
    </source>
</evidence>
<dbReference type="Proteomes" id="UP001213972">
    <property type="component" value="Chromosome"/>
</dbReference>
<dbReference type="PANTHER" id="PTHR36974:SF1">
    <property type="entry name" value="DOXX FAMILY MEMBRANE PROTEIN"/>
    <property type="match status" value="1"/>
</dbReference>
<organism evidence="2 3">
    <name type="scientific">Candidatus Microbacterium phytovorans</name>
    <dbReference type="NCBI Taxonomy" id="3121374"/>
    <lineage>
        <taxon>Bacteria</taxon>
        <taxon>Bacillati</taxon>
        <taxon>Actinomycetota</taxon>
        <taxon>Actinomycetes</taxon>
        <taxon>Micrococcales</taxon>
        <taxon>Microbacteriaceae</taxon>
        <taxon>Microbacterium</taxon>
    </lineage>
</organism>
<name>A0AAJ6B4W2_9MICO</name>
<evidence type="ECO:0000313" key="3">
    <source>
        <dbReference type="Proteomes" id="UP001213972"/>
    </source>
</evidence>
<feature type="transmembrane region" description="Helical" evidence="1">
    <location>
        <begin position="48"/>
        <end position="65"/>
    </location>
</feature>
<evidence type="ECO:0000256" key="1">
    <source>
        <dbReference type="SAM" id="Phobius"/>
    </source>
</evidence>
<sequence>MRTCARWLLAGSMVFAGLSHLFWARREFQAQVPDAVTDLLPIDKDGVVVASGAVEMMLGLALVALPRERRRVGALLAAFFVAVFPGNIAQAMGQRRGFGLDSDRSRIARLFFQPVLVAWALWSTRR</sequence>
<proteinExistence type="predicted"/>
<evidence type="ECO:0008006" key="4">
    <source>
        <dbReference type="Google" id="ProtNLM"/>
    </source>
</evidence>
<accession>A0AAJ6B4W2</accession>
<dbReference type="EMBL" id="CP119321">
    <property type="protein sequence ID" value="WEK14827.1"/>
    <property type="molecule type" value="Genomic_DNA"/>
</dbReference>
<dbReference type="PANTHER" id="PTHR36974">
    <property type="entry name" value="MEMBRANE PROTEIN-RELATED"/>
    <property type="match status" value="1"/>
</dbReference>
<keyword evidence="1" id="KW-1133">Transmembrane helix</keyword>
<reference evidence="2" key="1">
    <citation type="submission" date="2023-03" db="EMBL/GenBank/DDBJ databases">
        <title>Andean soil-derived lignocellulolytic bacterial consortium as a source of novel taxa and putative plastic-active enzymes.</title>
        <authorList>
            <person name="Diaz-Garcia L."/>
            <person name="Chuvochina M."/>
            <person name="Feuerriegel G."/>
            <person name="Bunk B."/>
            <person name="Sproer C."/>
            <person name="Streit W.R."/>
            <person name="Rodriguez L.M."/>
            <person name="Overmann J."/>
            <person name="Jimenez D.J."/>
        </authorList>
    </citation>
    <scope>NUCLEOTIDE SEQUENCE</scope>
    <source>
        <strain evidence="2">MAG 4610</strain>
    </source>
</reference>
<gene>
    <name evidence="2" type="ORF">P0Y48_06455</name>
</gene>
<keyword evidence="1" id="KW-0812">Transmembrane</keyword>
<protein>
    <recommendedName>
        <fullName evidence="4">DoxX family membrane protein</fullName>
    </recommendedName>
</protein>
<keyword evidence="1" id="KW-0472">Membrane</keyword>
<feature type="transmembrane region" description="Helical" evidence="1">
    <location>
        <begin position="72"/>
        <end position="93"/>
    </location>
</feature>